<evidence type="ECO:0000256" key="3">
    <source>
        <dbReference type="ARBA" id="ARBA00022989"/>
    </source>
</evidence>
<gene>
    <name evidence="9" type="primary">NALF2</name>
</gene>
<feature type="region of interest" description="Disordered" evidence="7">
    <location>
        <begin position="383"/>
        <end position="426"/>
    </location>
</feature>
<feature type="region of interest" description="Disordered" evidence="7">
    <location>
        <begin position="1"/>
        <end position="63"/>
    </location>
</feature>
<evidence type="ECO:0000256" key="1">
    <source>
        <dbReference type="ARBA" id="ARBA00004141"/>
    </source>
</evidence>
<keyword evidence="5" id="KW-0325">Glycoprotein</keyword>
<dbReference type="InterPro" id="IPR055288">
    <property type="entry name" value="NALCN_aux_factor_1/2"/>
</dbReference>
<proteinExistence type="inferred from homology"/>
<name>A0ABM5EVS2_9SAUR</name>
<keyword evidence="3" id="KW-1133">Transmembrane helix</keyword>
<sequence>MISGAWMPPRAEDGEDPVRRRRRAPTRRPRPGSCRCPRAPGPSPPPPPPPSSPPDKPCADPERAQRWRRSLAALLFLTVLLSDRLWLCAAAAAAGAKPPAKDRSLAAPEPWAASPGPPRAPGSPRAGAWPSSSSSSPSPSSSPPSPTCPAAAEPWPEPLSAAACTKRRLLQGPLAAFPASVPLRPGAAAAAAAAAAASQLDSLAQHFGRFRLPFCAAYTVWDLLRGMAGPESLDCSLPHLLGDSLAAAAGAQHGEACRSCLEAYQRLDQHAQEKYEEFDLLLEKYLQAEDYSVRSCLGDCKAVYKAWLCSEYFNVTQLQCQHRVPCKQYCLEVQTRCPFVLPDNDDLIYGGLPGFICTGLLEEQLPDQEAKCCEVHWDSCSRQSEGSGHNTSSSSTESASFHPQPQDSRRRHRHHLHHHHHQQQQQHYNLYYPHPHHQYHHPHPSLLPVSAGSRLGNSKIRLCVLVLMLLHTMVSFSSVHSGGVAAGGSLSLEALPTMDESLPRDE</sequence>
<evidence type="ECO:0000256" key="6">
    <source>
        <dbReference type="ARBA" id="ARBA00029445"/>
    </source>
</evidence>
<feature type="region of interest" description="Disordered" evidence="7">
    <location>
        <begin position="97"/>
        <end position="152"/>
    </location>
</feature>
<feature type="compositionally biased region" description="Basic residues" evidence="7">
    <location>
        <begin position="409"/>
        <end position="422"/>
    </location>
</feature>
<evidence type="ECO:0000256" key="5">
    <source>
        <dbReference type="ARBA" id="ARBA00023180"/>
    </source>
</evidence>
<evidence type="ECO:0000256" key="7">
    <source>
        <dbReference type="SAM" id="MobiDB-lite"/>
    </source>
</evidence>
<dbReference type="Proteomes" id="UP001652642">
    <property type="component" value="Chromosome 11"/>
</dbReference>
<comment type="similarity">
    <text evidence="6">Belongs to the NALF family.</text>
</comment>
<dbReference type="PANTHER" id="PTHR15819">
    <property type="entry name" value="TRANSMEMBRANE PROTEIN FAM155"/>
    <property type="match status" value="1"/>
</dbReference>
<keyword evidence="8" id="KW-1185">Reference proteome</keyword>
<evidence type="ECO:0000256" key="2">
    <source>
        <dbReference type="ARBA" id="ARBA00022692"/>
    </source>
</evidence>
<keyword evidence="4" id="KW-0472">Membrane</keyword>
<accession>A0ABM5EVS2</accession>
<feature type="compositionally biased region" description="Basic residues" evidence="7">
    <location>
        <begin position="19"/>
        <end position="30"/>
    </location>
</feature>
<dbReference type="PANTHER" id="PTHR15819:SF8">
    <property type="entry name" value="NALCN CHANNEL AUXILIARY FACTOR 2"/>
    <property type="match status" value="1"/>
</dbReference>
<feature type="compositionally biased region" description="Low complexity" evidence="7">
    <location>
        <begin position="122"/>
        <end position="139"/>
    </location>
</feature>
<feature type="compositionally biased region" description="Pro residues" evidence="7">
    <location>
        <begin position="39"/>
        <end position="56"/>
    </location>
</feature>
<keyword evidence="2" id="KW-0812">Transmembrane</keyword>
<organism evidence="8 9">
    <name type="scientific">Pogona vitticeps</name>
    <name type="common">central bearded dragon</name>
    <dbReference type="NCBI Taxonomy" id="103695"/>
    <lineage>
        <taxon>Eukaryota</taxon>
        <taxon>Metazoa</taxon>
        <taxon>Chordata</taxon>
        <taxon>Craniata</taxon>
        <taxon>Vertebrata</taxon>
        <taxon>Euteleostomi</taxon>
        <taxon>Lepidosauria</taxon>
        <taxon>Squamata</taxon>
        <taxon>Bifurcata</taxon>
        <taxon>Unidentata</taxon>
        <taxon>Episquamata</taxon>
        <taxon>Toxicofera</taxon>
        <taxon>Iguania</taxon>
        <taxon>Acrodonta</taxon>
        <taxon>Agamidae</taxon>
        <taxon>Amphibolurinae</taxon>
        <taxon>Pogona</taxon>
    </lineage>
</organism>
<dbReference type="GeneID" id="110074363"/>
<evidence type="ECO:0000313" key="8">
    <source>
        <dbReference type="Proteomes" id="UP001652642"/>
    </source>
</evidence>
<comment type="subcellular location">
    <subcellularLocation>
        <location evidence="1">Membrane</location>
        <topology evidence="1">Multi-pass membrane protein</topology>
    </subcellularLocation>
</comment>
<protein>
    <submittedName>
        <fullName evidence="9">NALCN channel auxiliary factor 2</fullName>
    </submittedName>
</protein>
<evidence type="ECO:0000313" key="9">
    <source>
        <dbReference type="RefSeq" id="XP_072837243.1"/>
    </source>
</evidence>
<dbReference type="RefSeq" id="XP_072837243.1">
    <property type="nucleotide sequence ID" value="XM_072981142.1"/>
</dbReference>
<reference evidence="9" key="1">
    <citation type="submission" date="2025-08" db="UniProtKB">
        <authorList>
            <consortium name="RefSeq"/>
        </authorList>
    </citation>
    <scope>IDENTIFICATION</scope>
</reference>
<evidence type="ECO:0000256" key="4">
    <source>
        <dbReference type="ARBA" id="ARBA00023136"/>
    </source>
</evidence>
<feature type="compositionally biased region" description="Low complexity" evidence="7">
    <location>
        <begin position="384"/>
        <end position="400"/>
    </location>
</feature>